<feature type="compositionally biased region" description="Basic and acidic residues" evidence="1">
    <location>
        <begin position="1"/>
        <end position="26"/>
    </location>
</feature>
<proteinExistence type="predicted"/>
<feature type="region of interest" description="Disordered" evidence="1">
    <location>
        <begin position="104"/>
        <end position="142"/>
    </location>
</feature>
<dbReference type="AlphaFoldDB" id="A0A8X7Q3K0"/>
<evidence type="ECO:0000313" key="3">
    <source>
        <dbReference type="Proteomes" id="UP000886595"/>
    </source>
</evidence>
<dbReference type="Proteomes" id="UP000886595">
    <property type="component" value="Unassembled WGS sequence"/>
</dbReference>
<name>A0A8X7Q3K0_BRACI</name>
<accession>A0A8X7Q3K0</accession>
<sequence length="142" mass="16245">MRTNKPHDPKTQKGKEERHKDMRSKTDQTAFAGSEPVRGKRQDLTPSNNSPPLQQGTLILLCRRPQSEPQTTEGPIESVTNLDPYVMTHHRWISTVSLLNRNHTTAKDLMESNKENLGEHDSDPPPRIEGMRSERPHLQRPL</sequence>
<comment type="caution">
    <text evidence="2">The sequence shown here is derived from an EMBL/GenBank/DDBJ whole genome shotgun (WGS) entry which is preliminary data.</text>
</comment>
<protein>
    <submittedName>
        <fullName evidence="2">Uncharacterized protein</fullName>
    </submittedName>
</protein>
<dbReference type="EMBL" id="JAAMPC010000014">
    <property type="protein sequence ID" value="KAG2262258.1"/>
    <property type="molecule type" value="Genomic_DNA"/>
</dbReference>
<reference evidence="2 3" key="1">
    <citation type="submission" date="2020-02" db="EMBL/GenBank/DDBJ databases">
        <authorList>
            <person name="Ma Q."/>
            <person name="Huang Y."/>
            <person name="Song X."/>
            <person name="Pei D."/>
        </authorList>
    </citation>
    <scope>NUCLEOTIDE SEQUENCE [LARGE SCALE GENOMIC DNA]</scope>
    <source>
        <strain evidence="2">Sxm20200214</strain>
        <tissue evidence="2">Leaf</tissue>
    </source>
</reference>
<evidence type="ECO:0000256" key="1">
    <source>
        <dbReference type="SAM" id="MobiDB-lite"/>
    </source>
</evidence>
<feature type="compositionally biased region" description="Polar residues" evidence="1">
    <location>
        <begin position="44"/>
        <end position="57"/>
    </location>
</feature>
<gene>
    <name evidence="2" type="ORF">Bca52824_069337</name>
</gene>
<evidence type="ECO:0000313" key="2">
    <source>
        <dbReference type="EMBL" id="KAG2262258.1"/>
    </source>
</evidence>
<feature type="compositionally biased region" description="Basic and acidic residues" evidence="1">
    <location>
        <begin position="105"/>
        <end position="142"/>
    </location>
</feature>
<keyword evidence="3" id="KW-1185">Reference proteome</keyword>
<organism evidence="2 3">
    <name type="scientific">Brassica carinata</name>
    <name type="common">Ethiopian mustard</name>
    <name type="synonym">Abyssinian cabbage</name>
    <dbReference type="NCBI Taxonomy" id="52824"/>
    <lineage>
        <taxon>Eukaryota</taxon>
        <taxon>Viridiplantae</taxon>
        <taxon>Streptophyta</taxon>
        <taxon>Embryophyta</taxon>
        <taxon>Tracheophyta</taxon>
        <taxon>Spermatophyta</taxon>
        <taxon>Magnoliopsida</taxon>
        <taxon>eudicotyledons</taxon>
        <taxon>Gunneridae</taxon>
        <taxon>Pentapetalae</taxon>
        <taxon>rosids</taxon>
        <taxon>malvids</taxon>
        <taxon>Brassicales</taxon>
        <taxon>Brassicaceae</taxon>
        <taxon>Brassiceae</taxon>
        <taxon>Brassica</taxon>
    </lineage>
</organism>
<feature type="region of interest" description="Disordered" evidence="1">
    <location>
        <begin position="1"/>
        <end position="57"/>
    </location>
</feature>